<dbReference type="PANTHER" id="PTHR31328:SF2">
    <property type="entry name" value="BIOGENESIS OF LYSOSOME-RELATED ORGANELLES COMPLEX 1 SUBUNIT 6"/>
    <property type="match status" value="1"/>
</dbReference>
<dbReference type="PANTHER" id="PTHR31328">
    <property type="entry name" value="BIOGENESIS OF LYSOSOME-RELATED ORGANELLES COMPLEX 1 SUBUNIT 6"/>
    <property type="match status" value="1"/>
</dbReference>
<dbReference type="InterPro" id="IPR028119">
    <property type="entry name" value="Snapin/Pallidin/Snn1"/>
</dbReference>
<feature type="compositionally biased region" description="Basic and acidic residues" evidence="1">
    <location>
        <begin position="23"/>
        <end position="33"/>
    </location>
</feature>
<reference evidence="2" key="1">
    <citation type="journal article" date="2011" name="PLoS Biol.">
        <title>Gene gain and loss during evolution of obligate parasitism in the white rust pathogen of Arabidopsis thaliana.</title>
        <authorList>
            <person name="Kemen E."/>
            <person name="Gardiner A."/>
            <person name="Schultz-Larsen T."/>
            <person name="Kemen A.C."/>
            <person name="Balmuth A.L."/>
            <person name="Robert-Seilaniantz A."/>
            <person name="Bailey K."/>
            <person name="Holub E."/>
            <person name="Studholme D.J."/>
            <person name="Maclean D."/>
            <person name="Jones J.D."/>
        </authorList>
    </citation>
    <scope>NUCLEOTIDE SEQUENCE</scope>
</reference>
<organism evidence="2">
    <name type="scientific">Albugo laibachii Nc14</name>
    <dbReference type="NCBI Taxonomy" id="890382"/>
    <lineage>
        <taxon>Eukaryota</taxon>
        <taxon>Sar</taxon>
        <taxon>Stramenopiles</taxon>
        <taxon>Oomycota</taxon>
        <taxon>Peronosporomycetes</taxon>
        <taxon>Albuginales</taxon>
        <taxon>Albuginaceae</taxon>
        <taxon>Albugo</taxon>
    </lineage>
</organism>
<dbReference type="EMBL" id="FR824124">
    <property type="protein sequence ID" value="CCA19820.1"/>
    <property type="molecule type" value="Genomic_DNA"/>
</dbReference>
<sequence length="204" mass="22913">MSSAPLHRVIVGEDSEEESDEAVYEHPASKADSEAGESDEDREALTSSDSRELQPDEENGDTWRQVHSLLLPGSLDGLCTMQSAMMQKMKPSIESAIERIQELMMNQKELLSRVSARDGELTGNERIGKINATMTKCTAYAQKVDRLIANMVEISSVIERIKTKADDLRVDAQSYAIKKEEKREERQQWNLFYAARPSESVSSD</sequence>
<dbReference type="AlphaFoldDB" id="F0WF38"/>
<evidence type="ECO:0000256" key="1">
    <source>
        <dbReference type="SAM" id="MobiDB-lite"/>
    </source>
</evidence>
<dbReference type="GO" id="GO:0030133">
    <property type="term" value="C:transport vesicle"/>
    <property type="evidence" value="ECO:0007669"/>
    <property type="project" value="TreeGrafter"/>
</dbReference>
<dbReference type="GO" id="GO:0031083">
    <property type="term" value="C:BLOC-1 complex"/>
    <property type="evidence" value="ECO:0007669"/>
    <property type="project" value="TreeGrafter"/>
</dbReference>
<protein>
    <submittedName>
        <fullName evidence="2">Uncharacterized protein AlNc14C79G5232</fullName>
    </submittedName>
</protein>
<proteinExistence type="predicted"/>
<reference evidence="2" key="2">
    <citation type="submission" date="2011-02" db="EMBL/GenBank/DDBJ databases">
        <authorList>
            <person name="MacLean D."/>
        </authorList>
    </citation>
    <scope>NUCLEOTIDE SEQUENCE</scope>
</reference>
<feature type="region of interest" description="Disordered" evidence="1">
    <location>
        <begin position="1"/>
        <end position="61"/>
    </location>
</feature>
<accession>F0WF38</accession>
<dbReference type="Pfam" id="PF14712">
    <property type="entry name" value="Snapin_Pallidin"/>
    <property type="match status" value="1"/>
</dbReference>
<feature type="compositionally biased region" description="Acidic residues" evidence="1">
    <location>
        <begin position="13"/>
        <end position="22"/>
    </location>
</feature>
<dbReference type="HOGENOM" id="CLU_1345313_0_0_1"/>
<gene>
    <name evidence="2" type="primary">AlNc14C79G5232</name>
    <name evidence="2" type="ORF">ALNC14_059630</name>
</gene>
<evidence type="ECO:0000313" key="2">
    <source>
        <dbReference type="EMBL" id="CCA19820.1"/>
    </source>
</evidence>
<name>F0WF38_9STRA</name>